<dbReference type="CDD" id="cd02869">
    <property type="entry name" value="PseudoU_synth_RluA_like"/>
    <property type="match status" value="1"/>
</dbReference>
<sequence>MNTRFTRLVDHDDFIIINKPSGIPMHDNERGVISLLRQQTGESDWYLCHRLDTGTSGCLCIARTAEAAATMGALFAQTKIQKYYLALTTSRPAKKQGTIIGDMKNRRQGQHMLLKSRQNPAITQFFSYGIGQGIRGVIVRPYTGKTHQIRVAMKSIGSPIMGDGRYGGQQSDRLYLHAWQLGFAYQGKPVHASCLPDSGEQIAHPAVHNWLSELPAPDTLHWPRVKSLSSTGDIS</sequence>
<proteinExistence type="inferred from homology"/>
<dbReference type="AlphaFoldDB" id="A0A918JCE4"/>
<dbReference type="Pfam" id="PF00849">
    <property type="entry name" value="PseudoU_synth_2"/>
    <property type="match status" value="1"/>
</dbReference>
<dbReference type="InterPro" id="IPR006145">
    <property type="entry name" value="PsdUridine_synth_RsuA/RluA"/>
</dbReference>
<dbReference type="Proteomes" id="UP000631300">
    <property type="component" value="Unassembled WGS sequence"/>
</dbReference>
<dbReference type="GO" id="GO:0000455">
    <property type="term" value="P:enzyme-directed rRNA pseudouridine synthesis"/>
    <property type="evidence" value="ECO:0007669"/>
    <property type="project" value="TreeGrafter"/>
</dbReference>
<dbReference type="PANTHER" id="PTHR21600:SF87">
    <property type="entry name" value="RNA PSEUDOURIDYLATE SYNTHASE DOMAIN-CONTAINING PROTEIN 1"/>
    <property type="match status" value="1"/>
</dbReference>
<dbReference type="RefSeq" id="WP_189403274.1">
    <property type="nucleotide sequence ID" value="NZ_BMXP01000001.1"/>
</dbReference>
<evidence type="ECO:0000259" key="2">
    <source>
        <dbReference type="Pfam" id="PF00849"/>
    </source>
</evidence>
<dbReference type="GO" id="GO:0009982">
    <property type="term" value="F:pseudouridine synthase activity"/>
    <property type="evidence" value="ECO:0007669"/>
    <property type="project" value="InterPro"/>
</dbReference>
<keyword evidence="4" id="KW-1185">Reference proteome</keyword>
<gene>
    <name evidence="3" type="ORF">GCM10007391_02510</name>
</gene>
<dbReference type="Gene3D" id="3.30.2350.10">
    <property type="entry name" value="Pseudouridine synthase"/>
    <property type="match status" value="1"/>
</dbReference>
<reference evidence="3" key="2">
    <citation type="submission" date="2020-09" db="EMBL/GenBank/DDBJ databases">
        <authorList>
            <person name="Sun Q."/>
            <person name="Kim S."/>
        </authorList>
    </citation>
    <scope>NUCLEOTIDE SEQUENCE</scope>
    <source>
        <strain evidence="3">KCTC 22164</strain>
    </source>
</reference>
<protein>
    <submittedName>
        <fullName evidence="3">RNA pseudouridine synthase</fullName>
    </submittedName>
</protein>
<dbReference type="EMBL" id="BMXP01000001">
    <property type="protein sequence ID" value="GGW74193.1"/>
    <property type="molecule type" value="Genomic_DNA"/>
</dbReference>
<accession>A0A918JCE4</accession>
<dbReference type="GO" id="GO:0140098">
    <property type="term" value="F:catalytic activity, acting on RNA"/>
    <property type="evidence" value="ECO:0007669"/>
    <property type="project" value="UniProtKB-ARBA"/>
</dbReference>
<name>A0A918JCE4_9ALTE</name>
<dbReference type="SUPFAM" id="SSF55120">
    <property type="entry name" value="Pseudouridine synthase"/>
    <property type="match status" value="1"/>
</dbReference>
<comment type="similarity">
    <text evidence="1">Belongs to the pseudouridine synthase RluA family.</text>
</comment>
<dbReference type="NCBIfam" id="TIGR01621">
    <property type="entry name" value="RluA-like"/>
    <property type="match status" value="1"/>
</dbReference>
<evidence type="ECO:0000313" key="3">
    <source>
        <dbReference type="EMBL" id="GGW74193.1"/>
    </source>
</evidence>
<dbReference type="InterPro" id="IPR050188">
    <property type="entry name" value="RluA_PseudoU_synthase"/>
</dbReference>
<comment type="caution">
    <text evidence="3">The sequence shown here is derived from an EMBL/GenBank/DDBJ whole genome shotgun (WGS) entry which is preliminary data.</text>
</comment>
<feature type="domain" description="Pseudouridine synthase RsuA/RluA-like" evidence="2">
    <location>
        <begin position="13"/>
        <end position="154"/>
    </location>
</feature>
<evidence type="ECO:0000313" key="4">
    <source>
        <dbReference type="Proteomes" id="UP000631300"/>
    </source>
</evidence>
<dbReference type="PANTHER" id="PTHR21600">
    <property type="entry name" value="MITOCHONDRIAL RNA PSEUDOURIDINE SYNTHASE"/>
    <property type="match status" value="1"/>
</dbReference>
<reference evidence="3" key="1">
    <citation type="journal article" date="2014" name="Int. J. Syst. Evol. Microbiol.">
        <title>Complete genome sequence of Corynebacterium casei LMG S-19264T (=DSM 44701T), isolated from a smear-ripened cheese.</title>
        <authorList>
            <consortium name="US DOE Joint Genome Institute (JGI-PGF)"/>
            <person name="Walter F."/>
            <person name="Albersmeier A."/>
            <person name="Kalinowski J."/>
            <person name="Ruckert C."/>
        </authorList>
    </citation>
    <scope>NUCLEOTIDE SEQUENCE</scope>
    <source>
        <strain evidence="3">KCTC 22164</strain>
    </source>
</reference>
<organism evidence="3 4">
    <name type="scientific">Alteromonas halophila</name>
    <dbReference type="NCBI Taxonomy" id="516698"/>
    <lineage>
        <taxon>Bacteria</taxon>
        <taxon>Pseudomonadati</taxon>
        <taxon>Pseudomonadota</taxon>
        <taxon>Gammaproteobacteria</taxon>
        <taxon>Alteromonadales</taxon>
        <taxon>Alteromonadaceae</taxon>
        <taxon>Alteromonas/Salinimonas group</taxon>
        <taxon>Alteromonas</taxon>
    </lineage>
</organism>
<dbReference type="GO" id="GO:0003723">
    <property type="term" value="F:RNA binding"/>
    <property type="evidence" value="ECO:0007669"/>
    <property type="project" value="InterPro"/>
</dbReference>
<dbReference type="InterPro" id="IPR020103">
    <property type="entry name" value="PsdUridine_synth_cat_dom_sf"/>
</dbReference>
<dbReference type="InterPro" id="IPR006508">
    <property type="entry name" value="PsdUridine_synth_RluA-like"/>
</dbReference>
<evidence type="ECO:0000256" key="1">
    <source>
        <dbReference type="ARBA" id="ARBA00010876"/>
    </source>
</evidence>